<reference evidence="1 2" key="2">
    <citation type="submission" date="2018-11" db="EMBL/GenBank/DDBJ databases">
        <authorList>
            <consortium name="Pathogen Informatics"/>
        </authorList>
    </citation>
    <scope>NUCLEOTIDE SEQUENCE [LARGE SCALE GENOMIC DNA]</scope>
    <source>
        <strain evidence="1 2">NST_G2</strain>
    </source>
</reference>
<dbReference type="Proteomes" id="UP000275846">
    <property type="component" value="Unassembled WGS sequence"/>
</dbReference>
<organism evidence="3">
    <name type="scientific">Schistocephalus solidus</name>
    <name type="common">Tapeworm</name>
    <dbReference type="NCBI Taxonomy" id="70667"/>
    <lineage>
        <taxon>Eukaryota</taxon>
        <taxon>Metazoa</taxon>
        <taxon>Spiralia</taxon>
        <taxon>Lophotrochozoa</taxon>
        <taxon>Platyhelminthes</taxon>
        <taxon>Cestoda</taxon>
        <taxon>Eucestoda</taxon>
        <taxon>Diphyllobothriidea</taxon>
        <taxon>Diphyllobothriidae</taxon>
        <taxon>Schistocephalus</taxon>
    </lineage>
</organism>
<evidence type="ECO:0000313" key="3">
    <source>
        <dbReference type="WBParaSite" id="SSLN_0001620701-mRNA-1"/>
    </source>
</evidence>
<evidence type="ECO:0000313" key="2">
    <source>
        <dbReference type="Proteomes" id="UP000275846"/>
    </source>
</evidence>
<dbReference type="WBParaSite" id="SSLN_0001620701-mRNA-1">
    <property type="protein sequence ID" value="SSLN_0001620701-mRNA-1"/>
    <property type="gene ID" value="SSLN_0001620701"/>
</dbReference>
<sequence>MDAHPDISRDLHIAYWTNRHLLNNRGMQAPMRLSTTTVHGLLFVEDCVVAKCTNRGLIIDGYNSVILHQPSPTENTMKH</sequence>
<accession>A0A183TGL8</accession>
<reference evidence="3" key="1">
    <citation type="submission" date="2016-06" db="UniProtKB">
        <authorList>
            <consortium name="WormBaseParasite"/>
        </authorList>
    </citation>
    <scope>IDENTIFICATION</scope>
</reference>
<gene>
    <name evidence="1" type="ORF">SSLN_LOCUS15616</name>
</gene>
<proteinExistence type="predicted"/>
<keyword evidence="2" id="KW-1185">Reference proteome</keyword>
<dbReference type="AlphaFoldDB" id="A0A183TGL8"/>
<dbReference type="OrthoDB" id="418748at2759"/>
<dbReference type="EMBL" id="UYSU01040124">
    <property type="protein sequence ID" value="VDM02002.1"/>
    <property type="molecule type" value="Genomic_DNA"/>
</dbReference>
<protein>
    <submittedName>
        <fullName evidence="3">Late endosomal/lysosomal adaptor and MAPK and MTOR activator 5</fullName>
    </submittedName>
</protein>
<name>A0A183TGL8_SCHSO</name>
<evidence type="ECO:0000313" key="1">
    <source>
        <dbReference type="EMBL" id="VDM02002.1"/>
    </source>
</evidence>